<keyword evidence="2" id="KW-0809">Transit peptide</keyword>
<organism evidence="4 5">
    <name type="scientific">Miscanthus lutarioriparius</name>
    <dbReference type="NCBI Taxonomy" id="422564"/>
    <lineage>
        <taxon>Eukaryota</taxon>
        <taxon>Viridiplantae</taxon>
        <taxon>Streptophyta</taxon>
        <taxon>Embryophyta</taxon>
        <taxon>Tracheophyta</taxon>
        <taxon>Spermatophyta</taxon>
        <taxon>Magnoliopsida</taxon>
        <taxon>Liliopsida</taxon>
        <taxon>Poales</taxon>
        <taxon>Poaceae</taxon>
        <taxon>PACMAD clade</taxon>
        <taxon>Panicoideae</taxon>
        <taxon>Andropogonodae</taxon>
        <taxon>Andropogoneae</taxon>
        <taxon>Saccharinae</taxon>
        <taxon>Miscanthus</taxon>
    </lineage>
</organism>
<sequence length="237" mass="26488">MESAMRVYEKMCKSGVYPDLRTFETLIWGYSEQNQPWKDEEVLQMMRETGVKPKQSTYCLIADAWKAVGLIENTNNSNGSPNGPYAIDKLGHSDDSCNVQISEDNNKLQSFGESNGRAIGRSRSSFFQIKNALGSSGIVSAKVMQGLLDKYTLTRHKKGLENVVSGVADQLFQLLWEEPDTLLHYFYLETLGGNKEATSGFNDVMIASYSLQKDQKHLTLAHLLDKPCFLGLKCLLG</sequence>
<feature type="repeat" description="PPR" evidence="3">
    <location>
        <begin position="19"/>
        <end position="53"/>
    </location>
</feature>
<protein>
    <recommendedName>
        <fullName evidence="6">Pentatricopeptide repeat-containing protein</fullName>
    </recommendedName>
</protein>
<gene>
    <name evidence="4" type="ORF">NCGR_LOCUS16874</name>
</gene>
<comment type="caution">
    <text evidence="4">The sequence shown here is derived from an EMBL/GenBank/DDBJ whole genome shotgun (WGS) entry which is preliminary data.</text>
</comment>
<evidence type="ECO:0000256" key="2">
    <source>
        <dbReference type="ARBA" id="ARBA00022946"/>
    </source>
</evidence>
<evidence type="ECO:0000256" key="1">
    <source>
        <dbReference type="ARBA" id="ARBA00022737"/>
    </source>
</evidence>
<dbReference type="InterPro" id="IPR002885">
    <property type="entry name" value="PPR_rpt"/>
</dbReference>
<evidence type="ECO:0000313" key="4">
    <source>
        <dbReference type="EMBL" id="CAD6224610.1"/>
    </source>
</evidence>
<dbReference type="PANTHER" id="PTHR47931">
    <property type="entry name" value="OS01G0228400 PROTEIN"/>
    <property type="match status" value="1"/>
</dbReference>
<evidence type="ECO:0008006" key="6">
    <source>
        <dbReference type="Google" id="ProtNLM"/>
    </source>
</evidence>
<evidence type="ECO:0000313" key="5">
    <source>
        <dbReference type="Proteomes" id="UP000604825"/>
    </source>
</evidence>
<keyword evidence="1" id="KW-0677">Repeat</keyword>
<evidence type="ECO:0000256" key="3">
    <source>
        <dbReference type="PROSITE-ProRule" id="PRU00708"/>
    </source>
</evidence>
<dbReference type="OrthoDB" id="1695082at2759"/>
<dbReference type="InterPro" id="IPR011990">
    <property type="entry name" value="TPR-like_helical_dom_sf"/>
</dbReference>
<name>A0A811NP61_9POAL</name>
<keyword evidence="5" id="KW-1185">Reference proteome</keyword>
<accession>A0A811NP61</accession>
<dbReference type="Gene3D" id="1.25.40.10">
    <property type="entry name" value="Tetratricopeptide repeat domain"/>
    <property type="match status" value="1"/>
</dbReference>
<dbReference type="AlphaFoldDB" id="A0A811NP61"/>
<dbReference type="EMBL" id="CAJGYO010000004">
    <property type="protein sequence ID" value="CAD6224610.1"/>
    <property type="molecule type" value="Genomic_DNA"/>
</dbReference>
<dbReference type="PANTHER" id="PTHR47931:SF2">
    <property type="entry name" value="OS01G0228400 PROTEIN"/>
    <property type="match status" value="1"/>
</dbReference>
<dbReference type="Proteomes" id="UP000604825">
    <property type="component" value="Unassembled WGS sequence"/>
</dbReference>
<reference evidence="4" key="1">
    <citation type="submission" date="2020-10" db="EMBL/GenBank/DDBJ databases">
        <authorList>
            <person name="Han B."/>
            <person name="Lu T."/>
            <person name="Zhao Q."/>
            <person name="Huang X."/>
            <person name="Zhao Y."/>
        </authorList>
    </citation>
    <scope>NUCLEOTIDE SEQUENCE</scope>
</reference>
<dbReference type="PROSITE" id="PS51375">
    <property type="entry name" value="PPR"/>
    <property type="match status" value="1"/>
</dbReference>
<proteinExistence type="predicted"/>